<dbReference type="GO" id="GO:0030154">
    <property type="term" value="P:cell differentiation"/>
    <property type="evidence" value="ECO:0007669"/>
    <property type="project" value="TreeGrafter"/>
</dbReference>
<dbReference type="PANTHER" id="PTHR10270">
    <property type="entry name" value="SOX TRANSCRIPTION FACTOR"/>
    <property type="match status" value="1"/>
</dbReference>
<dbReference type="AlphaFoldDB" id="A0A9W8PC75"/>
<evidence type="ECO:0000313" key="6">
    <source>
        <dbReference type="EMBL" id="KAJ3751198.1"/>
    </source>
</evidence>
<gene>
    <name evidence="6" type="ORF">DFH05DRAFT_1470392</name>
</gene>
<feature type="compositionally biased region" description="Low complexity" evidence="4">
    <location>
        <begin position="31"/>
        <end position="43"/>
    </location>
</feature>
<dbReference type="PROSITE" id="PS50118">
    <property type="entry name" value="HMG_BOX_2"/>
    <property type="match status" value="1"/>
</dbReference>
<sequence>MPLQLFGWTPSTESAAPRDDFNLHRRSNTHPEPWASSPLSSSSYEEEDADDDRPRKGDPNWIARPRNAFIIFRCDYSKRNARSPGAIGGKRGLPAVDKTMSKRAGDAWKLLSKAQRNHYKQLADQEKKEHALAHPGYRYRPKKRTTSSQRRNHQGGNTKTVPRSSKSADSRLESLYALSDEDGHARAPPAAQVSQPIVEPTPNFLKRRSISVPLLPPLLLTPQERLGMRRSKSGVLTLPSSPISSPGSSLSEFELLYPEVHFLSTSSISYRCLLNTLIQPPVHDSALGFGSPPTPTSAPPTSAQPKFSVPSYPVPPLAAVSSSLANWNGAATQSMDQIASTSSESSPAWVVTPPLEVNYGMYNLEGYASAMTQASFWSPVTGADSAALHSYNVGLMEQSNPEDYLLFDTPAVDEQQIFEGFCHF</sequence>
<evidence type="ECO:0000256" key="3">
    <source>
        <dbReference type="PROSITE-ProRule" id="PRU00267"/>
    </source>
</evidence>
<protein>
    <recommendedName>
        <fullName evidence="5">HMG box domain-containing protein</fullName>
    </recommendedName>
</protein>
<feature type="region of interest" description="Disordered" evidence="4">
    <location>
        <begin position="119"/>
        <end position="169"/>
    </location>
</feature>
<feature type="domain" description="HMG box" evidence="5">
    <location>
        <begin position="62"/>
        <end position="138"/>
    </location>
</feature>
<feature type="compositionally biased region" description="Polar residues" evidence="4">
    <location>
        <begin position="154"/>
        <end position="165"/>
    </location>
</feature>
<dbReference type="EMBL" id="JANVFU010000001">
    <property type="protein sequence ID" value="KAJ3751198.1"/>
    <property type="molecule type" value="Genomic_DNA"/>
</dbReference>
<dbReference type="InterPro" id="IPR036910">
    <property type="entry name" value="HMG_box_dom_sf"/>
</dbReference>
<feature type="DNA-binding region" description="HMG box" evidence="3">
    <location>
        <begin position="62"/>
        <end position="138"/>
    </location>
</feature>
<dbReference type="Gene3D" id="1.10.30.10">
    <property type="entry name" value="High mobility group box domain"/>
    <property type="match status" value="1"/>
</dbReference>
<dbReference type="GO" id="GO:0001228">
    <property type="term" value="F:DNA-binding transcription activator activity, RNA polymerase II-specific"/>
    <property type="evidence" value="ECO:0007669"/>
    <property type="project" value="TreeGrafter"/>
</dbReference>
<evidence type="ECO:0000259" key="5">
    <source>
        <dbReference type="PROSITE" id="PS50118"/>
    </source>
</evidence>
<evidence type="ECO:0000256" key="2">
    <source>
        <dbReference type="ARBA" id="ARBA00023163"/>
    </source>
</evidence>
<dbReference type="SUPFAM" id="SSF47095">
    <property type="entry name" value="HMG-box"/>
    <property type="match status" value="1"/>
</dbReference>
<keyword evidence="3" id="KW-0539">Nucleus</keyword>
<feature type="compositionally biased region" description="Basic and acidic residues" evidence="4">
    <location>
        <begin position="121"/>
        <end position="132"/>
    </location>
</feature>
<evidence type="ECO:0000313" key="7">
    <source>
        <dbReference type="Proteomes" id="UP001142393"/>
    </source>
</evidence>
<comment type="caution">
    <text evidence="6">The sequence shown here is derived from an EMBL/GenBank/DDBJ whole genome shotgun (WGS) entry which is preliminary data.</text>
</comment>
<keyword evidence="1 3" id="KW-0238">DNA-binding</keyword>
<dbReference type="PANTHER" id="PTHR10270:SF161">
    <property type="entry name" value="SEX-DETERMINING REGION Y PROTEIN"/>
    <property type="match status" value="1"/>
</dbReference>
<organism evidence="6 7">
    <name type="scientific">Lentinula detonsa</name>
    <dbReference type="NCBI Taxonomy" id="2804962"/>
    <lineage>
        <taxon>Eukaryota</taxon>
        <taxon>Fungi</taxon>
        <taxon>Dikarya</taxon>
        <taxon>Basidiomycota</taxon>
        <taxon>Agaricomycotina</taxon>
        <taxon>Agaricomycetes</taxon>
        <taxon>Agaricomycetidae</taxon>
        <taxon>Agaricales</taxon>
        <taxon>Marasmiineae</taxon>
        <taxon>Omphalotaceae</taxon>
        <taxon>Lentinula</taxon>
    </lineage>
</organism>
<feature type="compositionally biased region" description="Basic residues" evidence="4">
    <location>
        <begin position="137"/>
        <end position="153"/>
    </location>
</feature>
<accession>A0A9W8PC75</accession>
<name>A0A9W8PC75_9AGAR</name>
<dbReference type="GO" id="GO:0005634">
    <property type="term" value="C:nucleus"/>
    <property type="evidence" value="ECO:0007669"/>
    <property type="project" value="UniProtKB-UniRule"/>
</dbReference>
<keyword evidence="7" id="KW-1185">Reference proteome</keyword>
<proteinExistence type="predicted"/>
<feature type="region of interest" description="Disordered" evidence="4">
    <location>
        <begin position="1"/>
        <end position="61"/>
    </location>
</feature>
<dbReference type="InterPro" id="IPR050140">
    <property type="entry name" value="SRY-related_HMG-box_TF-like"/>
</dbReference>
<dbReference type="Proteomes" id="UP001142393">
    <property type="component" value="Unassembled WGS sequence"/>
</dbReference>
<dbReference type="SMART" id="SM00398">
    <property type="entry name" value="HMG"/>
    <property type="match status" value="1"/>
</dbReference>
<evidence type="ECO:0000256" key="4">
    <source>
        <dbReference type="SAM" id="MobiDB-lite"/>
    </source>
</evidence>
<dbReference type="InterPro" id="IPR009071">
    <property type="entry name" value="HMG_box_dom"/>
</dbReference>
<keyword evidence="2" id="KW-0804">Transcription</keyword>
<reference evidence="6 7" key="1">
    <citation type="journal article" date="2023" name="Proc. Natl. Acad. Sci. U.S.A.">
        <title>A global phylogenomic analysis of the shiitake genus Lentinula.</title>
        <authorList>
            <person name="Sierra-Patev S."/>
            <person name="Min B."/>
            <person name="Naranjo-Ortiz M."/>
            <person name="Looney B."/>
            <person name="Konkel Z."/>
            <person name="Slot J.C."/>
            <person name="Sakamoto Y."/>
            <person name="Steenwyk J.L."/>
            <person name="Rokas A."/>
            <person name="Carro J."/>
            <person name="Camarero S."/>
            <person name="Ferreira P."/>
            <person name="Molpeceres G."/>
            <person name="Ruiz-Duenas F.J."/>
            <person name="Serrano A."/>
            <person name="Henrissat B."/>
            <person name="Drula E."/>
            <person name="Hughes K.W."/>
            <person name="Mata J.L."/>
            <person name="Ishikawa N.K."/>
            <person name="Vargas-Isla R."/>
            <person name="Ushijima S."/>
            <person name="Smith C.A."/>
            <person name="Donoghue J."/>
            <person name="Ahrendt S."/>
            <person name="Andreopoulos W."/>
            <person name="He G."/>
            <person name="LaButti K."/>
            <person name="Lipzen A."/>
            <person name="Ng V."/>
            <person name="Riley R."/>
            <person name="Sandor L."/>
            <person name="Barry K."/>
            <person name="Martinez A.T."/>
            <person name="Xiao Y."/>
            <person name="Gibbons J.G."/>
            <person name="Terashima K."/>
            <person name="Grigoriev I.V."/>
            <person name="Hibbett D."/>
        </authorList>
    </citation>
    <scope>NUCLEOTIDE SEQUENCE [LARGE SCALE GENOMIC DNA]</scope>
    <source>
        <strain evidence="6 7">TFB7810</strain>
    </source>
</reference>
<dbReference type="CDD" id="cd01389">
    <property type="entry name" value="HMG-box_ROX1-like"/>
    <property type="match status" value="1"/>
</dbReference>
<evidence type="ECO:0000256" key="1">
    <source>
        <dbReference type="ARBA" id="ARBA00023125"/>
    </source>
</evidence>
<dbReference type="GO" id="GO:0000978">
    <property type="term" value="F:RNA polymerase II cis-regulatory region sequence-specific DNA binding"/>
    <property type="evidence" value="ECO:0007669"/>
    <property type="project" value="TreeGrafter"/>
</dbReference>